<feature type="transmembrane region" description="Helical" evidence="5">
    <location>
        <begin position="21"/>
        <end position="43"/>
    </location>
</feature>
<keyword evidence="2 5" id="KW-0812">Transmembrane</keyword>
<evidence type="ECO:0000256" key="4">
    <source>
        <dbReference type="ARBA" id="ARBA00023136"/>
    </source>
</evidence>
<dbReference type="GO" id="GO:0005524">
    <property type="term" value="F:ATP binding"/>
    <property type="evidence" value="ECO:0007669"/>
    <property type="project" value="InterPro"/>
</dbReference>
<dbReference type="RefSeq" id="WP_210302641.1">
    <property type="nucleotide sequence ID" value="NZ_JACHIM010000001.1"/>
</dbReference>
<evidence type="ECO:0000313" key="6">
    <source>
        <dbReference type="EMBL" id="MBB5072932.1"/>
    </source>
</evidence>
<keyword evidence="3 5" id="KW-1133">Transmembrane helix</keyword>
<organism evidence="6 7">
    <name type="scientific">Bartonella callosciuri</name>
    <dbReference type="NCBI Taxonomy" id="686223"/>
    <lineage>
        <taxon>Bacteria</taxon>
        <taxon>Pseudomonadati</taxon>
        <taxon>Pseudomonadota</taxon>
        <taxon>Alphaproteobacteria</taxon>
        <taxon>Hyphomicrobiales</taxon>
        <taxon>Bartonellaceae</taxon>
        <taxon>Bartonella</taxon>
    </lineage>
</organism>
<dbReference type="PROSITE" id="PS51257">
    <property type="entry name" value="PROKAR_LIPOPROTEIN"/>
    <property type="match status" value="1"/>
</dbReference>
<dbReference type="InterPro" id="IPR036640">
    <property type="entry name" value="ABC1_TM_sf"/>
</dbReference>
<keyword evidence="4 5" id="KW-0472">Membrane</keyword>
<proteinExistence type="predicted"/>
<reference evidence="6 7" key="1">
    <citation type="submission" date="2020-08" db="EMBL/GenBank/DDBJ databases">
        <title>Genomic Encyclopedia of Type Strains, Phase IV (KMG-IV): sequencing the most valuable type-strain genomes for metagenomic binning, comparative biology and taxonomic classification.</title>
        <authorList>
            <person name="Goeker M."/>
        </authorList>
    </citation>
    <scope>NUCLEOTIDE SEQUENCE [LARGE SCALE GENOMIC DNA]</scope>
    <source>
        <strain evidence="6 7">DSM 28538</strain>
    </source>
</reference>
<evidence type="ECO:0000256" key="5">
    <source>
        <dbReference type="SAM" id="Phobius"/>
    </source>
</evidence>
<keyword evidence="7" id="KW-1185">Reference proteome</keyword>
<evidence type="ECO:0000256" key="1">
    <source>
        <dbReference type="ARBA" id="ARBA00004651"/>
    </source>
</evidence>
<dbReference type="AlphaFoldDB" id="A0A840NUL7"/>
<protein>
    <submittedName>
        <fullName evidence="6">ABC-type multidrug transport system fused ATPase/permease subunit</fullName>
    </submittedName>
</protein>
<dbReference type="EMBL" id="JACHIM010000001">
    <property type="protein sequence ID" value="MBB5072932.1"/>
    <property type="molecule type" value="Genomic_DNA"/>
</dbReference>
<gene>
    <name evidence="6" type="ORF">HNQ69_000036</name>
</gene>
<name>A0A840NUL7_9HYPH</name>
<evidence type="ECO:0000313" key="7">
    <source>
        <dbReference type="Proteomes" id="UP000561417"/>
    </source>
</evidence>
<comment type="subcellular location">
    <subcellularLocation>
        <location evidence="1">Cell membrane</location>
        <topology evidence="1">Multi-pass membrane protein</topology>
    </subcellularLocation>
</comment>
<sequence>MSLFKTYARVLTYLNKEKSASVLNCIANIILACIAIAEPILFGRVIDSMTEKSDIVLTLTIWGCFGLSHIIAYVLVARSADRLAHKRRLTVLTESFERLIAMPLI</sequence>
<feature type="transmembrane region" description="Helical" evidence="5">
    <location>
        <begin position="55"/>
        <end position="77"/>
    </location>
</feature>
<dbReference type="Proteomes" id="UP000561417">
    <property type="component" value="Unassembled WGS sequence"/>
</dbReference>
<comment type="caution">
    <text evidence="6">The sequence shown here is derived from an EMBL/GenBank/DDBJ whole genome shotgun (WGS) entry which is preliminary data.</text>
</comment>
<evidence type="ECO:0000256" key="3">
    <source>
        <dbReference type="ARBA" id="ARBA00022989"/>
    </source>
</evidence>
<dbReference type="Gene3D" id="1.20.1560.10">
    <property type="entry name" value="ABC transporter type 1, transmembrane domain"/>
    <property type="match status" value="1"/>
</dbReference>
<dbReference type="GO" id="GO:0005886">
    <property type="term" value="C:plasma membrane"/>
    <property type="evidence" value="ECO:0007669"/>
    <property type="project" value="UniProtKB-SubCell"/>
</dbReference>
<dbReference type="SUPFAM" id="SSF90123">
    <property type="entry name" value="ABC transporter transmembrane region"/>
    <property type="match status" value="1"/>
</dbReference>
<evidence type="ECO:0000256" key="2">
    <source>
        <dbReference type="ARBA" id="ARBA00022692"/>
    </source>
</evidence>
<accession>A0A840NUL7</accession>